<keyword evidence="6 12" id="KW-1003">Cell membrane</keyword>
<keyword evidence="7 12" id="KW-0132">Cell division</keyword>
<evidence type="ECO:0000256" key="5">
    <source>
        <dbReference type="ARBA" id="ARBA00022448"/>
    </source>
</evidence>
<evidence type="ECO:0000256" key="7">
    <source>
        <dbReference type="ARBA" id="ARBA00022618"/>
    </source>
</evidence>
<keyword evidence="11 12" id="KW-0131">Cell cycle</keyword>
<feature type="domain" description="ABC transporter" evidence="13">
    <location>
        <begin position="2"/>
        <end position="220"/>
    </location>
</feature>
<dbReference type="CDD" id="cd03255">
    <property type="entry name" value="ABC_MJ0796_LolCDE_FtsE"/>
    <property type="match status" value="1"/>
</dbReference>
<evidence type="ECO:0000313" key="15">
    <source>
        <dbReference type="Proteomes" id="UP000092527"/>
    </source>
</evidence>
<protein>
    <recommendedName>
        <fullName evidence="4 12">Cell division ATP-binding protein FtsE</fullName>
    </recommendedName>
</protein>
<keyword evidence="10 12" id="KW-0472">Membrane</keyword>
<gene>
    <name evidence="12" type="primary">ftsE</name>
    <name evidence="14" type="ORF">QV09_00415</name>
</gene>
<dbReference type="FunFam" id="3.40.50.300:FF:000056">
    <property type="entry name" value="Cell division ATP-binding protein FtsE"/>
    <property type="match status" value="1"/>
</dbReference>
<dbReference type="PANTHER" id="PTHR24220">
    <property type="entry name" value="IMPORT ATP-BINDING PROTEIN"/>
    <property type="match status" value="1"/>
</dbReference>
<dbReference type="Gene3D" id="3.40.50.300">
    <property type="entry name" value="P-loop containing nucleotide triphosphate hydrolases"/>
    <property type="match status" value="1"/>
</dbReference>
<dbReference type="InterPro" id="IPR005286">
    <property type="entry name" value="Cell_div_FtsE"/>
</dbReference>
<dbReference type="GO" id="GO:0016887">
    <property type="term" value="F:ATP hydrolysis activity"/>
    <property type="evidence" value="ECO:0007669"/>
    <property type="project" value="InterPro"/>
</dbReference>
<dbReference type="SMART" id="SM00382">
    <property type="entry name" value="AAA"/>
    <property type="match status" value="1"/>
</dbReference>
<dbReference type="Proteomes" id="UP000092527">
    <property type="component" value="Unassembled WGS sequence"/>
</dbReference>
<dbReference type="SUPFAM" id="SSF52540">
    <property type="entry name" value="P-loop containing nucleoside triphosphate hydrolases"/>
    <property type="match status" value="1"/>
</dbReference>
<keyword evidence="5" id="KW-0813">Transport</keyword>
<dbReference type="PANTHER" id="PTHR24220:SF470">
    <property type="entry name" value="CELL DIVISION ATP-BINDING PROTEIN FTSE"/>
    <property type="match status" value="1"/>
</dbReference>
<evidence type="ECO:0000256" key="9">
    <source>
        <dbReference type="ARBA" id="ARBA00022840"/>
    </source>
</evidence>
<comment type="similarity">
    <text evidence="3 12">Belongs to the ABC transporter superfamily.</text>
</comment>
<comment type="caution">
    <text evidence="14">The sequence shown here is derived from an EMBL/GenBank/DDBJ whole genome shotgun (WGS) entry which is preliminary data.</text>
</comment>
<dbReference type="Pfam" id="PF00005">
    <property type="entry name" value="ABC_tran"/>
    <property type="match status" value="1"/>
</dbReference>
<evidence type="ECO:0000256" key="12">
    <source>
        <dbReference type="RuleBase" id="RU365094"/>
    </source>
</evidence>
<comment type="subcellular location">
    <subcellularLocation>
        <location evidence="12">Cell inner membrane</location>
        <topology evidence="12">Peripheral membrane protein</topology>
        <orientation evidence="12">Cytoplasmic side</orientation>
    </subcellularLocation>
    <subcellularLocation>
        <location evidence="2">Cell membrane</location>
        <topology evidence="2">Peripheral membrane protein</topology>
    </subcellularLocation>
</comment>
<evidence type="ECO:0000256" key="11">
    <source>
        <dbReference type="ARBA" id="ARBA00023306"/>
    </source>
</evidence>
<evidence type="ECO:0000256" key="4">
    <source>
        <dbReference type="ARBA" id="ARBA00020019"/>
    </source>
</evidence>
<evidence type="ECO:0000256" key="2">
    <source>
        <dbReference type="ARBA" id="ARBA00004202"/>
    </source>
</evidence>
<evidence type="ECO:0000313" key="14">
    <source>
        <dbReference type="EMBL" id="OBX12069.1"/>
    </source>
</evidence>
<evidence type="ECO:0000256" key="1">
    <source>
        <dbReference type="ARBA" id="ARBA00002579"/>
    </source>
</evidence>
<dbReference type="GO" id="GO:0005524">
    <property type="term" value="F:ATP binding"/>
    <property type="evidence" value="ECO:0007669"/>
    <property type="project" value="UniProtKB-UniRule"/>
</dbReference>
<dbReference type="AlphaFoldDB" id="A0AB36E5F4"/>
<comment type="subunit">
    <text evidence="12">Homodimer. Forms a membrane-associated complex with FtsX.</text>
</comment>
<dbReference type="GO" id="GO:0051301">
    <property type="term" value="P:cell division"/>
    <property type="evidence" value="ECO:0007669"/>
    <property type="project" value="UniProtKB-UniRule"/>
</dbReference>
<dbReference type="InterPro" id="IPR017871">
    <property type="entry name" value="ABC_transporter-like_CS"/>
</dbReference>
<dbReference type="InterPro" id="IPR017911">
    <property type="entry name" value="MacB-like_ATP-bd"/>
</dbReference>
<sequence>MIRFSEVSKVYSGGNKPALQGINFHLPVGSMTYITGHSGAGKSTLLKLILGIERANGGNIWFNGHDITRLSTSEMPYLRRQIGMVHQDYRLLTSYTVLDNVGLPLVINGMHPTEVKRRASAALDRVGLFHRADYYPQQLSGGEQQRIDIARAIVNKPQLLLADEPTGNLDKELSLEIFRLFEQLNHMGVTVIIATHDINMISQNPKPTIVLEQGHLKQFIR</sequence>
<dbReference type="InterPro" id="IPR003593">
    <property type="entry name" value="AAA+_ATPase"/>
</dbReference>
<dbReference type="GO" id="GO:0022857">
    <property type="term" value="F:transmembrane transporter activity"/>
    <property type="evidence" value="ECO:0007669"/>
    <property type="project" value="TreeGrafter"/>
</dbReference>
<dbReference type="EMBL" id="JTJU01000002">
    <property type="protein sequence ID" value="OBX12069.1"/>
    <property type="molecule type" value="Genomic_DNA"/>
</dbReference>
<dbReference type="InterPro" id="IPR015854">
    <property type="entry name" value="ABC_transpr_LolD-like"/>
</dbReference>
<keyword evidence="8 12" id="KW-0547">Nucleotide-binding</keyword>
<evidence type="ECO:0000256" key="8">
    <source>
        <dbReference type="ARBA" id="ARBA00022741"/>
    </source>
</evidence>
<evidence type="ECO:0000256" key="6">
    <source>
        <dbReference type="ARBA" id="ARBA00022475"/>
    </source>
</evidence>
<dbReference type="RefSeq" id="WP_066421057.1">
    <property type="nucleotide sequence ID" value="NZ_JTJU01000002.1"/>
</dbReference>
<dbReference type="InterPro" id="IPR003439">
    <property type="entry name" value="ABC_transporter-like_ATP-bd"/>
</dbReference>
<dbReference type="PROSITE" id="PS50893">
    <property type="entry name" value="ABC_TRANSPORTER_2"/>
    <property type="match status" value="1"/>
</dbReference>
<proteinExistence type="inferred from homology"/>
<organism evidence="14 15">
    <name type="scientific">Gallibacterium salpingitidis</name>
    <dbReference type="NCBI Taxonomy" id="505341"/>
    <lineage>
        <taxon>Bacteria</taxon>
        <taxon>Pseudomonadati</taxon>
        <taxon>Pseudomonadota</taxon>
        <taxon>Gammaproteobacteria</taxon>
        <taxon>Pasteurellales</taxon>
        <taxon>Pasteurellaceae</taxon>
        <taxon>Gallibacterium</taxon>
    </lineage>
</organism>
<accession>A0AB36E5F4</accession>
<dbReference type="InterPro" id="IPR027417">
    <property type="entry name" value="P-loop_NTPase"/>
</dbReference>
<name>A0AB36E5F4_9PAST</name>
<evidence type="ECO:0000256" key="10">
    <source>
        <dbReference type="ARBA" id="ARBA00023136"/>
    </source>
</evidence>
<evidence type="ECO:0000259" key="13">
    <source>
        <dbReference type="PROSITE" id="PS50893"/>
    </source>
</evidence>
<reference evidence="14 15" key="1">
    <citation type="submission" date="2014-11" db="EMBL/GenBank/DDBJ databases">
        <title>Pan-genome of Gallibacterium spp.</title>
        <authorList>
            <person name="Kudirkiene E."/>
            <person name="Bojesen A.M."/>
        </authorList>
    </citation>
    <scope>NUCLEOTIDE SEQUENCE [LARGE SCALE GENOMIC DNA]</scope>
    <source>
        <strain evidence="14 15">18469/18</strain>
    </source>
</reference>
<dbReference type="PROSITE" id="PS00211">
    <property type="entry name" value="ABC_TRANSPORTER_1"/>
    <property type="match status" value="1"/>
</dbReference>
<dbReference type="NCBIfam" id="TIGR02673">
    <property type="entry name" value="FtsE"/>
    <property type="match status" value="1"/>
</dbReference>
<evidence type="ECO:0000256" key="3">
    <source>
        <dbReference type="ARBA" id="ARBA00005417"/>
    </source>
</evidence>
<comment type="function">
    <text evidence="1">Part of the ABC transporter FtsEX involved in cellular division. Important for assembly or stability of the septal ring.</text>
</comment>
<keyword evidence="9 12" id="KW-0067">ATP-binding</keyword>
<dbReference type="GO" id="GO:0005886">
    <property type="term" value="C:plasma membrane"/>
    <property type="evidence" value="ECO:0007669"/>
    <property type="project" value="UniProtKB-SubCell"/>
</dbReference>